<evidence type="ECO:0000256" key="1">
    <source>
        <dbReference type="SAM" id="SignalP"/>
    </source>
</evidence>
<evidence type="ECO:0000313" key="2">
    <source>
        <dbReference type="Ensembl" id="ENSGWIP00000051553.1"/>
    </source>
</evidence>
<feature type="signal peptide" evidence="1">
    <location>
        <begin position="1"/>
        <end position="19"/>
    </location>
</feature>
<reference evidence="2" key="1">
    <citation type="submission" date="2020-06" db="EMBL/GenBank/DDBJ databases">
        <authorList>
            <consortium name="Wellcome Sanger Institute Data Sharing"/>
        </authorList>
    </citation>
    <scope>NUCLEOTIDE SEQUENCE [LARGE SCALE GENOMIC DNA]</scope>
</reference>
<reference evidence="2" key="3">
    <citation type="submission" date="2025-09" db="UniProtKB">
        <authorList>
            <consortium name="Ensembl"/>
        </authorList>
    </citation>
    <scope>IDENTIFICATION</scope>
</reference>
<keyword evidence="3" id="KW-1185">Reference proteome</keyword>
<protein>
    <submittedName>
        <fullName evidence="2">Uncharacterized protein</fullName>
    </submittedName>
</protein>
<dbReference type="AlphaFoldDB" id="A0A8C5NFH5"/>
<sequence>MRLYVCVIIILFLTETVLRDQGFVDFSDVKDSPWCSV</sequence>
<dbReference type="Proteomes" id="UP000694680">
    <property type="component" value="Chromosome 13"/>
</dbReference>
<name>A0A8C5NFH5_GOUWI</name>
<evidence type="ECO:0000313" key="3">
    <source>
        <dbReference type="Proteomes" id="UP000694680"/>
    </source>
</evidence>
<dbReference type="Ensembl" id="ENSGWIT00000055648.1">
    <property type="protein sequence ID" value="ENSGWIP00000051553.1"/>
    <property type="gene ID" value="ENSGWIG00000024979.1"/>
</dbReference>
<feature type="chain" id="PRO_5034480668" evidence="1">
    <location>
        <begin position="20"/>
        <end position="37"/>
    </location>
</feature>
<reference evidence="2" key="2">
    <citation type="submission" date="2025-08" db="UniProtKB">
        <authorList>
            <consortium name="Ensembl"/>
        </authorList>
    </citation>
    <scope>IDENTIFICATION</scope>
</reference>
<organism evidence="2 3">
    <name type="scientific">Gouania willdenowi</name>
    <name type="common">Blunt-snouted clingfish</name>
    <name type="synonym">Lepadogaster willdenowi</name>
    <dbReference type="NCBI Taxonomy" id="441366"/>
    <lineage>
        <taxon>Eukaryota</taxon>
        <taxon>Metazoa</taxon>
        <taxon>Chordata</taxon>
        <taxon>Craniata</taxon>
        <taxon>Vertebrata</taxon>
        <taxon>Euteleostomi</taxon>
        <taxon>Actinopterygii</taxon>
        <taxon>Neopterygii</taxon>
        <taxon>Teleostei</taxon>
        <taxon>Neoteleostei</taxon>
        <taxon>Acanthomorphata</taxon>
        <taxon>Ovalentaria</taxon>
        <taxon>Blenniimorphae</taxon>
        <taxon>Blenniiformes</taxon>
        <taxon>Gobiesocoidei</taxon>
        <taxon>Gobiesocidae</taxon>
        <taxon>Gobiesocinae</taxon>
        <taxon>Gouania</taxon>
    </lineage>
</organism>
<keyword evidence="1" id="KW-0732">Signal</keyword>
<proteinExistence type="predicted"/>
<accession>A0A8C5NFH5</accession>